<feature type="compositionally biased region" description="Polar residues" evidence="1">
    <location>
        <begin position="397"/>
        <end position="420"/>
    </location>
</feature>
<evidence type="ECO:0000313" key="2">
    <source>
        <dbReference type="EMBL" id="KAF6755734.1"/>
    </source>
</evidence>
<organism evidence="3 4">
    <name type="scientific">Ephemerocybe angulata</name>
    <dbReference type="NCBI Taxonomy" id="980116"/>
    <lineage>
        <taxon>Eukaryota</taxon>
        <taxon>Fungi</taxon>
        <taxon>Dikarya</taxon>
        <taxon>Basidiomycota</taxon>
        <taxon>Agaricomycotina</taxon>
        <taxon>Agaricomycetes</taxon>
        <taxon>Agaricomycetidae</taxon>
        <taxon>Agaricales</taxon>
        <taxon>Agaricineae</taxon>
        <taxon>Psathyrellaceae</taxon>
        <taxon>Ephemerocybe</taxon>
    </lineage>
</organism>
<evidence type="ECO:0000313" key="4">
    <source>
        <dbReference type="Proteomes" id="UP000521943"/>
    </source>
</evidence>
<comment type="caution">
    <text evidence="3">The sequence shown here is derived from an EMBL/GenBank/DDBJ whole genome shotgun (WGS) entry which is preliminary data.</text>
</comment>
<protein>
    <submittedName>
        <fullName evidence="3">Uncharacterized protein</fullName>
    </submittedName>
</protein>
<evidence type="ECO:0000256" key="1">
    <source>
        <dbReference type="SAM" id="MobiDB-lite"/>
    </source>
</evidence>
<gene>
    <name evidence="3" type="ORF">DFP72DRAFT_1062559</name>
    <name evidence="2" type="ORF">DFP72DRAFT_1067540</name>
</gene>
<proteinExistence type="predicted"/>
<keyword evidence="4" id="KW-1185">Reference proteome</keyword>
<dbReference type="OrthoDB" id="3054100at2759"/>
<feature type="compositionally biased region" description="Low complexity" evidence="1">
    <location>
        <begin position="297"/>
        <end position="308"/>
    </location>
</feature>
<dbReference type="EMBL" id="JACGCI010000011">
    <property type="protein sequence ID" value="KAF6760819.1"/>
    <property type="molecule type" value="Genomic_DNA"/>
</dbReference>
<feature type="compositionally biased region" description="Basic and acidic residues" evidence="1">
    <location>
        <begin position="350"/>
        <end position="360"/>
    </location>
</feature>
<reference evidence="3 4" key="1">
    <citation type="submission" date="2020-07" db="EMBL/GenBank/DDBJ databases">
        <title>Comparative genomics of pyrophilous fungi reveals a link between fire events and developmental genes.</title>
        <authorList>
            <consortium name="DOE Joint Genome Institute"/>
            <person name="Steindorff A.S."/>
            <person name="Carver A."/>
            <person name="Calhoun S."/>
            <person name="Stillman K."/>
            <person name="Liu H."/>
            <person name="Lipzen A."/>
            <person name="Pangilinan J."/>
            <person name="Labutti K."/>
            <person name="Bruns T.D."/>
            <person name="Grigoriev I.V."/>
        </authorList>
    </citation>
    <scope>NUCLEOTIDE SEQUENCE [LARGE SCALE GENOMIC DNA]</scope>
    <source>
        <strain evidence="3 4">CBS 144469</strain>
    </source>
</reference>
<feature type="region of interest" description="Disordered" evidence="1">
    <location>
        <begin position="286"/>
        <end position="420"/>
    </location>
</feature>
<accession>A0A8H6MCH5</accession>
<dbReference type="AlphaFoldDB" id="A0A8H6MCH5"/>
<feature type="compositionally biased region" description="Low complexity" evidence="1">
    <location>
        <begin position="371"/>
        <end position="391"/>
    </location>
</feature>
<dbReference type="EMBL" id="JACGCI010000029">
    <property type="protein sequence ID" value="KAF6755734.1"/>
    <property type="molecule type" value="Genomic_DNA"/>
</dbReference>
<evidence type="ECO:0000313" key="3">
    <source>
        <dbReference type="EMBL" id="KAF6760819.1"/>
    </source>
</evidence>
<feature type="compositionally biased region" description="Basic and acidic residues" evidence="1">
    <location>
        <begin position="313"/>
        <end position="323"/>
    </location>
</feature>
<name>A0A8H6MCH5_9AGAR</name>
<dbReference type="Proteomes" id="UP000521943">
    <property type="component" value="Unassembled WGS sequence"/>
</dbReference>
<sequence>MAPSGWANPVQKEFLLGFIAEYEECQVHRNYTAFWPKLFNKYLERFPLIQDLFPGKKLSELDEEQTALYSEKLKKLQQRLKEWYRWQLNPRSRNSASTISAKDIRSLYNCRTRHPKAYEAFAKLYPELTHEAHEVACDAEGLRGRKKIGKWHATCKRLLSEATPEQLSAVDALLESKKEEDEKGDNPLQDPATYQKFYDLLPGVLLAVVEPAVRKAGVLAFLTLIGPVPDHGGKILAKTFQYGEKPETPLLSSVWPNHESVYIEEIARFARKYEYTPEICAKRSLLPSQDASESQDESTPSSSNTSSPVGAKPIKEPASRDAHGPLADSALPNPTEVSTPIPGDSSTNKDTTKEKAEKAVLPETASNAANLSSKPSLPISSLLTLPSRPSPDVAQPLPTTLPSDVSTPQQRPHVAQSSNPVLQNGLFTMPDLEMSGPEDLSLFSSLNMDVNRSGTSQSWSPTGVLLGPVSEF</sequence>